<dbReference type="EMBL" id="CP047895">
    <property type="protein sequence ID" value="QHL91227.1"/>
    <property type="molecule type" value="Genomic_DNA"/>
</dbReference>
<organism evidence="2 3">
    <name type="scientific">Sphingomonas changnyeongensis</name>
    <dbReference type="NCBI Taxonomy" id="2698679"/>
    <lineage>
        <taxon>Bacteria</taxon>
        <taxon>Pseudomonadati</taxon>
        <taxon>Pseudomonadota</taxon>
        <taxon>Alphaproteobacteria</taxon>
        <taxon>Sphingomonadales</taxon>
        <taxon>Sphingomonadaceae</taxon>
        <taxon>Sphingomonas</taxon>
    </lineage>
</organism>
<dbReference type="Pfam" id="PF13924">
    <property type="entry name" value="Lipocalin_5"/>
    <property type="match status" value="1"/>
</dbReference>
<dbReference type="RefSeq" id="WP_160593157.1">
    <property type="nucleotide sequence ID" value="NZ_CP047895.1"/>
</dbReference>
<sequence length="143" mass="15423">MPHDPAAFLGAWRLVAWRIDYPDGGATHPFGPDAHGYIVYAPGVMTASIARAGRPVFGLANARAADPAAKAGAFDGYFHYAGPWSVDGDHVVHHVTMALNPDMAGTDQRRLARFDGHSGLVLSAPEAMRDGRIRDHVLAWQRV</sequence>
<protein>
    <recommendedName>
        <fullName evidence="1">Lipocalin-like domain-containing protein</fullName>
    </recommendedName>
</protein>
<dbReference type="InterPro" id="IPR024311">
    <property type="entry name" value="Lipocalin-like"/>
</dbReference>
<dbReference type="KEGG" id="schy:GVO57_10890"/>
<accession>A0A7Z2S8Z4</accession>
<gene>
    <name evidence="2" type="ORF">GVO57_10890</name>
</gene>
<proteinExistence type="predicted"/>
<name>A0A7Z2S8Z4_9SPHN</name>
<evidence type="ECO:0000313" key="3">
    <source>
        <dbReference type="Proteomes" id="UP000464468"/>
    </source>
</evidence>
<feature type="domain" description="Lipocalin-like" evidence="1">
    <location>
        <begin position="10"/>
        <end position="143"/>
    </location>
</feature>
<dbReference type="AlphaFoldDB" id="A0A7Z2S8Z4"/>
<evidence type="ECO:0000259" key="1">
    <source>
        <dbReference type="Pfam" id="PF13924"/>
    </source>
</evidence>
<evidence type="ECO:0000313" key="2">
    <source>
        <dbReference type="EMBL" id="QHL91227.1"/>
    </source>
</evidence>
<keyword evidence="3" id="KW-1185">Reference proteome</keyword>
<dbReference type="Proteomes" id="UP000464468">
    <property type="component" value="Chromosome"/>
</dbReference>
<reference evidence="2 3" key="1">
    <citation type="submission" date="2020-01" db="EMBL/GenBank/DDBJ databases">
        <title>Sphingomonas sp. C33 whole genome sequece.</title>
        <authorList>
            <person name="Park C."/>
        </authorList>
    </citation>
    <scope>NUCLEOTIDE SEQUENCE [LARGE SCALE GENOMIC DNA]</scope>
    <source>
        <strain evidence="2 3">C33</strain>
    </source>
</reference>